<evidence type="ECO:0000256" key="3">
    <source>
        <dbReference type="PIRSR" id="PIRSR602678-1"/>
    </source>
</evidence>
<keyword evidence="2 3" id="KW-0479">Metal-binding</keyword>
<feature type="binding site" evidence="3">
    <location>
        <position position="63"/>
    </location>
    <ligand>
        <name>a divalent metal cation</name>
        <dbReference type="ChEBI" id="CHEBI:60240"/>
        <label>1</label>
    </ligand>
</feature>
<dbReference type="GO" id="GO:0046872">
    <property type="term" value="F:metal ion binding"/>
    <property type="evidence" value="ECO:0007669"/>
    <property type="project" value="UniProtKB-KW"/>
</dbReference>
<dbReference type="Proteomes" id="UP000028945">
    <property type="component" value="Chromosome"/>
</dbReference>
<dbReference type="KEGG" id="bpsi:IX83_00815"/>
<keyword evidence="5" id="KW-1185">Reference proteome</keyword>
<dbReference type="GO" id="GO:0005737">
    <property type="term" value="C:cytoplasm"/>
    <property type="evidence" value="ECO:0007669"/>
    <property type="project" value="TreeGrafter"/>
</dbReference>
<feature type="binding site" evidence="3">
    <location>
        <position position="229"/>
    </location>
    <ligand>
        <name>a divalent metal cation</name>
        <dbReference type="ChEBI" id="CHEBI:60240"/>
        <label>1</label>
    </ligand>
</feature>
<reference evidence="4 5" key="1">
    <citation type="journal article" date="2014" name="BMC Genomics">
        <title>A genomic perspective on a new bacterial genus and species from the Alcaligenaceae family, Basilea psittacipulmonis.</title>
        <authorList>
            <person name="Whiteson K.L."/>
            <person name="Hernandez D."/>
            <person name="Lazarevic V."/>
            <person name="Gaia N."/>
            <person name="Farinelli L."/>
            <person name="Francois P."/>
            <person name="Pilo P."/>
            <person name="Frey J."/>
            <person name="Schrenzel J."/>
        </authorList>
    </citation>
    <scope>NUCLEOTIDE SEQUENCE [LARGE SCALE GENOMIC DNA]</scope>
    <source>
        <strain evidence="4 5">DSM 24701</strain>
    </source>
</reference>
<dbReference type="PANTHER" id="PTHR13799">
    <property type="entry name" value="NGG1 INTERACTING FACTOR 3"/>
    <property type="match status" value="1"/>
</dbReference>
<dbReference type="InterPro" id="IPR002678">
    <property type="entry name" value="DUF34/NIF3"/>
</dbReference>
<dbReference type="OrthoDB" id="9800881at2"/>
<dbReference type="eggNOG" id="COG0327">
    <property type="taxonomic scope" value="Bacteria"/>
</dbReference>
<dbReference type="Pfam" id="PF01784">
    <property type="entry name" value="DUF34_NIF3"/>
    <property type="match status" value="1"/>
</dbReference>
<feature type="binding site" evidence="3">
    <location>
        <position position="233"/>
    </location>
    <ligand>
        <name>a divalent metal cation</name>
        <dbReference type="ChEBI" id="CHEBI:60240"/>
        <label>1</label>
    </ligand>
</feature>
<protein>
    <submittedName>
        <fullName evidence="4">Metal-binding protein</fullName>
    </submittedName>
</protein>
<dbReference type="AlphaFoldDB" id="A0A077DF70"/>
<evidence type="ECO:0000256" key="2">
    <source>
        <dbReference type="ARBA" id="ARBA00022723"/>
    </source>
</evidence>
<dbReference type="NCBIfam" id="TIGR00486">
    <property type="entry name" value="YbgI_SA1388"/>
    <property type="match status" value="1"/>
</dbReference>
<dbReference type="Gene3D" id="3.40.1390.30">
    <property type="entry name" value="NIF3 (NGG1p interacting factor 3)-like"/>
    <property type="match status" value="2"/>
</dbReference>
<proteinExistence type="inferred from homology"/>
<evidence type="ECO:0000313" key="4">
    <source>
        <dbReference type="EMBL" id="AIL32062.1"/>
    </source>
</evidence>
<evidence type="ECO:0000313" key="5">
    <source>
        <dbReference type="Proteomes" id="UP000028945"/>
    </source>
</evidence>
<dbReference type="InterPro" id="IPR036069">
    <property type="entry name" value="DUF34/NIF3_sf"/>
</dbReference>
<feature type="binding site" evidence="3">
    <location>
        <position position="64"/>
    </location>
    <ligand>
        <name>a divalent metal cation</name>
        <dbReference type="ChEBI" id="CHEBI:60240"/>
        <label>2</label>
    </ligand>
</feature>
<gene>
    <name evidence="4" type="ORF">IX83_00815</name>
</gene>
<sequence>MQRDELVNWMNQALNIGAWKDYAPNGLQVQGKADVKKVLVSVTASLACLQKAIDIQADMVLVHHGWFWKGEDYRIVGQRYDRIALAIKHDLNVVGYHLPLDAHPVWGNNVQLAEQLGLDVLKNEQQDPLMVGESELVLLATPKKAGEVKQIETLSDLAVVIEQRLGRRPVVIGDGSKIIHRIALCTGGAQSFYMDAVHSGADVFITGEASERNYHDALEQGVGFISAGHHATERYGIQALGNAIKARFGLDVTYFELDNPI</sequence>
<dbReference type="PANTHER" id="PTHR13799:SF14">
    <property type="entry name" value="GTP CYCLOHYDROLASE 1 TYPE 2 HOMOLOG"/>
    <property type="match status" value="1"/>
</dbReference>
<accession>A0A077DF70</accession>
<feature type="binding site" evidence="3">
    <location>
        <position position="101"/>
    </location>
    <ligand>
        <name>a divalent metal cation</name>
        <dbReference type="ChEBI" id="CHEBI:60240"/>
        <label>1</label>
    </ligand>
</feature>
<comment type="similarity">
    <text evidence="1">Belongs to the GTP cyclohydrolase I type 2/NIF3 family.</text>
</comment>
<dbReference type="RefSeq" id="WP_038498058.1">
    <property type="nucleotide sequence ID" value="NZ_AFWK01000054.1"/>
</dbReference>
<evidence type="ECO:0000256" key="1">
    <source>
        <dbReference type="ARBA" id="ARBA00006964"/>
    </source>
</evidence>
<dbReference type="SUPFAM" id="SSF102705">
    <property type="entry name" value="NIF3 (NGG1p interacting factor 3)-like"/>
    <property type="match status" value="1"/>
</dbReference>
<organism evidence="4 5">
    <name type="scientific">Basilea psittacipulmonis DSM 24701</name>
    <dbReference type="NCBI Taxonomy" id="1072685"/>
    <lineage>
        <taxon>Bacteria</taxon>
        <taxon>Pseudomonadati</taxon>
        <taxon>Pseudomonadota</taxon>
        <taxon>Betaproteobacteria</taxon>
        <taxon>Burkholderiales</taxon>
        <taxon>Alcaligenaceae</taxon>
        <taxon>Basilea</taxon>
    </lineage>
</organism>
<dbReference type="EMBL" id="CP009238">
    <property type="protein sequence ID" value="AIL32062.1"/>
    <property type="molecule type" value="Genomic_DNA"/>
</dbReference>
<dbReference type="HOGENOM" id="CLU_037423_3_0_4"/>
<name>A0A077DF70_9BURK</name>